<organism evidence="11 12">
    <name type="scientific">Helobdella robusta</name>
    <name type="common">Californian leech</name>
    <dbReference type="NCBI Taxonomy" id="6412"/>
    <lineage>
        <taxon>Eukaryota</taxon>
        <taxon>Metazoa</taxon>
        <taxon>Spiralia</taxon>
        <taxon>Lophotrochozoa</taxon>
        <taxon>Annelida</taxon>
        <taxon>Clitellata</taxon>
        <taxon>Hirudinea</taxon>
        <taxon>Rhynchobdellida</taxon>
        <taxon>Glossiphoniidae</taxon>
        <taxon>Helobdella</taxon>
    </lineage>
</organism>
<evidence type="ECO:0000256" key="6">
    <source>
        <dbReference type="ARBA" id="ARBA00023242"/>
    </source>
</evidence>
<evidence type="ECO:0000256" key="1">
    <source>
        <dbReference type="ARBA" id="ARBA00004123"/>
    </source>
</evidence>
<feature type="compositionally biased region" description="Low complexity" evidence="9">
    <location>
        <begin position="674"/>
        <end position="698"/>
    </location>
</feature>
<gene>
    <name evidence="11" type="primary">20212777</name>
    <name evidence="10" type="ORF">HELRODRAFT_193797</name>
</gene>
<evidence type="ECO:0008006" key="13">
    <source>
        <dbReference type="Google" id="ProtNLM"/>
    </source>
</evidence>
<dbReference type="HOGENOM" id="CLU_012654_2_0_1"/>
<keyword evidence="6" id="KW-0539">Nucleus</keyword>
<evidence type="ECO:0000256" key="5">
    <source>
        <dbReference type="ARBA" id="ARBA00022776"/>
    </source>
</evidence>
<dbReference type="RefSeq" id="XP_009027161.1">
    <property type="nucleotide sequence ID" value="XM_009028913.1"/>
</dbReference>
<feature type="region of interest" description="Disordered" evidence="9">
    <location>
        <begin position="569"/>
        <end position="600"/>
    </location>
</feature>
<protein>
    <recommendedName>
        <fullName evidence="13">Protein asunder</fullName>
    </recommendedName>
</protein>
<feature type="region of interest" description="Disordered" evidence="9">
    <location>
        <begin position="329"/>
        <end position="349"/>
    </location>
</feature>
<dbReference type="InParanoid" id="T1FVD1"/>
<evidence type="ECO:0000256" key="3">
    <source>
        <dbReference type="ARBA" id="ARBA00022490"/>
    </source>
</evidence>
<name>T1FVD1_HELRO</name>
<sequence>MTPHQEKIFNNYNKNTTTSTSSGSSSGGGQTKLPPDLLNSGRIVYISSFKNNDAVRQLEDSLSNAVNLHNRIMSSNSQLCLPINKVHLIFVDVCPVRVTNRCSNYYKRKVTDYLVTELHCCQSGKNVFSKMVELVMEHYSLALTTITGIPMKEEQNACSSANYDVELLHRKDTHHELFKTGCMDSLMKSKEIFGADAIPLKWCTPKSLIPDMQQCHSAYRITPVDVNSRPSLCLTNFLLGGRSVMLEHQSGKSSLKVISHMLTSHAGEIFIHSLSTFRSILEDPPSISEGVGGRLTDYRIQDFGELMKRCRFIPYSSESVTDINGGNIAASSSSSSSSSNNTSNSVSGSANCGLAGEKVPLQTTSGVSKMITPLEKSKQQLERITRYWPLTISESILTSMIGIIEPLSTLLTKEVLSEADVIECLKIIHSIGIMEAKNDPLPLANTGIKGGIKNVKREEQYKQVWIELEKLIRFHGNSSANHERVLSCLLDCKKINPRTAAAATTAAAAETSAAAVASITSTDISKKLDDVKSADGLMSDRSIEINSSSSASTTTTLTSTSNKIASNISATTTTVNKHSRKATRNEDDDGDDGDGGNGKKKYKYMIDNLVRGESLLSLWYRDLKEKSKNKPKKLPFYGELQMVDNSYELYQFMKENNNNTTATTSTAVSTVASTASSNTTSSNNNNVSTTSSSSNFNNEVSIGSSNTVKSVTFKE</sequence>
<dbReference type="FunCoup" id="T1FVD1">
    <property type="interactions" value="1595"/>
</dbReference>
<evidence type="ECO:0000256" key="9">
    <source>
        <dbReference type="SAM" id="MobiDB-lite"/>
    </source>
</evidence>
<comment type="subcellular location">
    <subcellularLocation>
        <location evidence="2">Cytoplasm</location>
    </subcellularLocation>
    <subcellularLocation>
        <location evidence="1">Nucleus</location>
    </subcellularLocation>
</comment>
<evidence type="ECO:0000313" key="11">
    <source>
        <dbReference type="EnsemblMetazoa" id="HelroP193797"/>
    </source>
</evidence>
<reference evidence="12" key="1">
    <citation type="submission" date="2012-12" db="EMBL/GenBank/DDBJ databases">
        <authorList>
            <person name="Hellsten U."/>
            <person name="Grimwood J."/>
            <person name="Chapman J.A."/>
            <person name="Shapiro H."/>
            <person name="Aerts A."/>
            <person name="Otillar R.P."/>
            <person name="Terry A.Y."/>
            <person name="Boore J.L."/>
            <person name="Simakov O."/>
            <person name="Marletaz F."/>
            <person name="Cho S.-J."/>
            <person name="Edsinger-Gonzales E."/>
            <person name="Havlak P."/>
            <person name="Kuo D.-H."/>
            <person name="Larsson T."/>
            <person name="Lv J."/>
            <person name="Arendt D."/>
            <person name="Savage R."/>
            <person name="Osoegawa K."/>
            <person name="de Jong P."/>
            <person name="Lindberg D.R."/>
            <person name="Seaver E.C."/>
            <person name="Weisblat D.A."/>
            <person name="Putnam N.H."/>
            <person name="Grigoriev I.V."/>
            <person name="Rokhsar D.S."/>
        </authorList>
    </citation>
    <scope>NUCLEOTIDE SEQUENCE</scope>
</reference>
<dbReference type="CTD" id="20212777"/>
<accession>T1FVD1</accession>
<dbReference type="EnsemblMetazoa" id="HelroT193797">
    <property type="protein sequence ID" value="HelroP193797"/>
    <property type="gene ID" value="HelroG193797"/>
</dbReference>
<proteinExistence type="inferred from homology"/>
<reference evidence="11" key="3">
    <citation type="submission" date="2015-06" db="UniProtKB">
        <authorList>
            <consortium name="EnsemblMetazoa"/>
        </authorList>
    </citation>
    <scope>IDENTIFICATION</scope>
</reference>
<evidence type="ECO:0000313" key="12">
    <source>
        <dbReference type="Proteomes" id="UP000015101"/>
    </source>
</evidence>
<dbReference type="eggNOG" id="KOG3711">
    <property type="taxonomic scope" value="Eukaryota"/>
</dbReference>
<dbReference type="EMBL" id="KB097563">
    <property type="protein sequence ID" value="ESN94809.1"/>
    <property type="molecule type" value="Genomic_DNA"/>
</dbReference>
<dbReference type="GO" id="GO:0051301">
    <property type="term" value="P:cell division"/>
    <property type="evidence" value="ECO:0007669"/>
    <property type="project" value="UniProtKB-KW"/>
</dbReference>
<keyword evidence="5" id="KW-0498">Mitosis</keyword>
<dbReference type="PANTHER" id="PTHR12955">
    <property type="entry name" value="SARCOMA ANTIGEN NY-SAR-95-RELATED"/>
    <property type="match status" value="1"/>
</dbReference>
<keyword evidence="3" id="KW-0963">Cytoplasm</keyword>
<evidence type="ECO:0000256" key="7">
    <source>
        <dbReference type="ARBA" id="ARBA00023306"/>
    </source>
</evidence>
<evidence type="ECO:0000256" key="4">
    <source>
        <dbReference type="ARBA" id="ARBA00022618"/>
    </source>
</evidence>
<dbReference type="AlphaFoldDB" id="T1FVD1"/>
<dbReference type="STRING" id="6412.T1FVD1"/>
<feature type="region of interest" description="Disordered" evidence="9">
    <location>
        <begin position="674"/>
        <end position="701"/>
    </location>
</feature>
<dbReference type="GO" id="GO:0007346">
    <property type="term" value="P:regulation of mitotic cell cycle"/>
    <property type="evidence" value="ECO:0000318"/>
    <property type="project" value="GO_Central"/>
</dbReference>
<dbReference type="InterPro" id="IPR019355">
    <property type="entry name" value="Cell_cycle_regulator_Mat89Bb"/>
</dbReference>
<dbReference type="EMBL" id="AMQM01007116">
    <property type="status" value="NOT_ANNOTATED_CDS"/>
    <property type="molecule type" value="Genomic_DNA"/>
</dbReference>
<reference evidence="10 12" key="2">
    <citation type="journal article" date="2013" name="Nature">
        <title>Insights into bilaterian evolution from three spiralian genomes.</title>
        <authorList>
            <person name="Simakov O."/>
            <person name="Marletaz F."/>
            <person name="Cho S.J."/>
            <person name="Edsinger-Gonzales E."/>
            <person name="Havlak P."/>
            <person name="Hellsten U."/>
            <person name="Kuo D.H."/>
            <person name="Larsson T."/>
            <person name="Lv J."/>
            <person name="Arendt D."/>
            <person name="Savage R."/>
            <person name="Osoegawa K."/>
            <person name="de Jong P."/>
            <person name="Grimwood J."/>
            <person name="Chapman J.A."/>
            <person name="Shapiro H."/>
            <person name="Aerts A."/>
            <person name="Otillar R.P."/>
            <person name="Terry A.Y."/>
            <person name="Boore J.L."/>
            <person name="Grigoriev I.V."/>
            <person name="Lindberg D.R."/>
            <person name="Seaver E.C."/>
            <person name="Weisblat D.A."/>
            <person name="Putnam N.H."/>
            <person name="Rokhsar D.S."/>
        </authorList>
    </citation>
    <scope>NUCLEOTIDE SEQUENCE</scope>
</reference>
<dbReference type="Proteomes" id="UP000015101">
    <property type="component" value="Unassembled WGS sequence"/>
</dbReference>
<evidence type="ECO:0000256" key="8">
    <source>
        <dbReference type="ARBA" id="ARBA00061603"/>
    </source>
</evidence>
<dbReference type="PANTHER" id="PTHR12955:SF1">
    <property type="entry name" value="INTEGRATOR COMPLEX SUBUNIT 13"/>
    <property type="match status" value="1"/>
</dbReference>
<evidence type="ECO:0000256" key="2">
    <source>
        <dbReference type="ARBA" id="ARBA00004496"/>
    </source>
</evidence>
<dbReference type="GO" id="GO:0051642">
    <property type="term" value="P:centrosome localization"/>
    <property type="evidence" value="ECO:0000318"/>
    <property type="project" value="GO_Central"/>
</dbReference>
<keyword evidence="7" id="KW-0131">Cell cycle</keyword>
<dbReference type="GeneID" id="20212777"/>
<keyword evidence="12" id="KW-1185">Reference proteome</keyword>
<dbReference type="Pfam" id="PF10221">
    <property type="entry name" value="Mat89Bb"/>
    <property type="match status" value="2"/>
</dbReference>
<comment type="similarity">
    <text evidence="8">Belongs to the Integrator subunit 13 family.</text>
</comment>
<dbReference type="OrthoDB" id="5844105at2759"/>
<dbReference type="GO" id="GO:0005737">
    <property type="term" value="C:cytoplasm"/>
    <property type="evidence" value="ECO:0007669"/>
    <property type="project" value="UniProtKB-SubCell"/>
</dbReference>
<keyword evidence="4" id="KW-0132">Cell division</keyword>
<dbReference type="GO" id="GO:0032039">
    <property type="term" value="C:integrator complex"/>
    <property type="evidence" value="ECO:0000318"/>
    <property type="project" value="GO_Central"/>
</dbReference>
<dbReference type="KEGG" id="hro:HELRODRAFT_193797"/>
<evidence type="ECO:0000313" key="10">
    <source>
        <dbReference type="EMBL" id="ESN94809.1"/>
    </source>
</evidence>
<feature type="region of interest" description="Disordered" evidence="9">
    <location>
        <begin position="1"/>
        <end position="35"/>
    </location>
</feature>